<evidence type="ECO:0000256" key="1">
    <source>
        <dbReference type="ARBA" id="ARBA00002167"/>
    </source>
</evidence>
<evidence type="ECO:0000256" key="9">
    <source>
        <dbReference type="ARBA" id="ARBA00023159"/>
    </source>
</evidence>
<dbReference type="PROSITE" id="PS00688">
    <property type="entry name" value="SIGMA54_INTERACT_3"/>
    <property type="match status" value="1"/>
</dbReference>
<dbReference type="SUPFAM" id="SSF52540">
    <property type="entry name" value="P-loop containing nucleoside triphosphate hydrolases"/>
    <property type="match status" value="1"/>
</dbReference>
<dbReference type="GO" id="GO:0005524">
    <property type="term" value="F:ATP binding"/>
    <property type="evidence" value="ECO:0007669"/>
    <property type="project" value="UniProtKB-KW"/>
</dbReference>
<accession>A0A0P0A1I7</accession>
<dbReference type="InterPro" id="IPR025943">
    <property type="entry name" value="Sigma_54_int_dom_ATP-bd_2"/>
</dbReference>
<reference evidence="12 13" key="1">
    <citation type="submission" date="2015-05" db="EMBL/GenBank/DDBJ databases">
        <authorList>
            <person name="Wang D.B."/>
            <person name="Wang M."/>
        </authorList>
    </citation>
    <scope>NUCLEOTIDE SEQUENCE [LARGE SCALE GENOMIC DNA]</scope>
    <source>
        <strain evidence="12 13">IMCC 12053</strain>
    </source>
</reference>
<dbReference type="FunFam" id="3.40.50.300:FF:000006">
    <property type="entry name" value="DNA-binding transcriptional regulator NtrC"/>
    <property type="match status" value="1"/>
</dbReference>
<keyword evidence="12" id="KW-0966">Cell projection</keyword>
<keyword evidence="7" id="KW-0805">Transcription regulation</keyword>
<dbReference type="PATRIC" id="fig|1397108.4.peg.112"/>
<dbReference type="CDD" id="cd00009">
    <property type="entry name" value="AAA"/>
    <property type="match status" value="1"/>
</dbReference>
<dbReference type="PROSITE" id="PS00676">
    <property type="entry name" value="SIGMA54_INTERACT_2"/>
    <property type="match status" value="1"/>
</dbReference>
<dbReference type="InterPro" id="IPR058031">
    <property type="entry name" value="AAA_lid_NorR"/>
</dbReference>
<dbReference type="GO" id="GO:0000160">
    <property type="term" value="P:phosphorelay signal transduction system"/>
    <property type="evidence" value="ECO:0007669"/>
    <property type="project" value="UniProtKB-KW"/>
</dbReference>
<dbReference type="SMART" id="SM00382">
    <property type="entry name" value="AAA"/>
    <property type="match status" value="1"/>
</dbReference>
<dbReference type="Pfam" id="PF00158">
    <property type="entry name" value="Sigma54_activat"/>
    <property type="match status" value="1"/>
</dbReference>
<keyword evidence="8" id="KW-0238">DNA-binding</keyword>
<dbReference type="STRING" id="1397108.IMCC12053_107"/>
<dbReference type="GO" id="GO:0006355">
    <property type="term" value="P:regulation of DNA-templated transcription"/>
    <property type="evidence" value="ECO:0007669"/>
    <property type="project" value="InterPro"/>
</dbReference>
<dbReference type="PROSITE" id="PS50045">
    <property type="entry name" value="SIGMA54_INTERACT_4"/>
    <property type="match status" value="1"/>
</dbReference>
<evidence type="ECO:0000256" key="3">
    <source>
        <dbReference type="ARBA" id="ARBA00015308"/>
    </source>
</evidence>
<evidence type="ECO:0000256" key="10">
    <source>
        <dbReference type="ARBA" id="ARBA00023163"/>
    </source>
</evidence>
<keyword evidence="10" id="KW-0804">Transcription</keyword>
<dbReference type="AlphaFoldDB" id="A0A0P0A1I7"/>
<dbReference type="PANTHER" id="PTHR32071:SF21">
    <property type="entry name" value="TRANSCRIPTIONAL REGULATORY PROTEIN FLGR"/>
    <property type="match status" value="1"/>
</dbReference>
<keyword evidence="6" id="KW-0902">Two-component regulatory system</keyword>
<keyword evidence="12" id="KW-0969">Cilium</keyword>
<name>A0A0P0A1I7_9RHOB</name>
<protein>
    <recommendedName>
        <fullName evidence="3">Nif-specific regulatory protein</fullName>
    </recommendedName>
</protein>
<dbReference type="PANTHER" id="PTHR32071">
    <property type="entry name" value="TRANSCRIPTIONAL REGULATORY PROTEIN"/>
    <property type="match status" value="1"/>
</dbReference>
<proteinExistence type="predicted"/>
<dbReference type="EMBL" id="CP012023">
    <property type="protein sequence ID" value="ALI54057.1"/>
    <property type="molecule type" value="Genomic_DNA"/>
</dbReference>
<organism evidence="12 13">
    <name type="scientific">Celeribacter marinus</name>
    <dbReference type="NCBI Taxonomy" id="1397108"/>
    <lineage>
        <taxon>Bacteria</taxon>
        <taxon>Pseudomonadati</taxon>
        <taxon>Pseudomonadota</taxon>
        <taxon>Alphaproteobacteria</taxon>
        <taxon>Rhodobacterales</taxon>
        <taxon>Roseobacteraceae</taxon>
        <taxon>Celeribacter</taxon>
    </lineage>
</organism>
<evidence type="ECO:0000256" key="8">
    <source>
        <dbReference type="ARBA" id="ARBA00023125"/>
    </source>
</evidence>
<dbReference type="Pfam" id="PF25601">
    <property type="entry name" value="AAA_lid_14"/>
    <property type="match status" value="1"/>
</dbReference>
<evidence type="ECO:0000313" key="12">
    <source>
        <dbReference type="EMBL" id="ALI54057.1"/>
    </source>
</evidence>
<dbReference type="InterPro" id="IPR003593">
    <property type="entry name" value="AAA+_ATPase"/>
</dbReference>
<dbReference type="InterPro" id="IPR025944">
    <property type="entry name" value="Sigma_54_int_dom_CS"/>
</dbReference>
<keyword evidence="9" id="KW-0010">Activator</keyword>
<dbReference type="InterPro" id="IPR027417">
    <property type="entry name" value="P-loop_NTPase"/>
</dbReference>
<keyword evidence="5" id="KW-0067">ATP-binding</keyword>
<dbReference type="InterPro" id="IPR002078">
    <property type="entry name" value="Sigma_54_int"/>
</dbReference>
<gene>
    <name evidence="12" type="ORF">IMCC12053_107</name>
</gene>
<dbReference type="GO" id="GO:0003677">
    <property type="term" value="F:DNA binding"/>
    <property type="evidence" value="ECO:0007669"/>
    <property type="project" value="UniProtKB-KW"/>
</dbReference>
<dbReference type="Gene3D" id="3.40.50.300">
    <property type="entry name" value="P-loop containing nucleotide triphosphate hydrolases"/>
    <property type="match status" value="1"/>
</dbReference>
<keyword evidence="12" id="KW-0282">Flagellum</keyword>
<comment type="function">
    <text evidence="1">Required for activation of most nif operons, which are directly involved in nitrogen fixation.</text>
</comment>
<evidence type="ECO:0000259" key="11">
    <source>
        <dbReference type="PROSITE" id="PS50045"/>
    </source>
</evidence>
<evidence type="ECO:0000256" key="7">
    <source>
        <dbReference type="ARBA" id="ARBA00023015"/>
    </source>
</evidence>
<sequence length="387" mass="41442">MNSILIEAAHFSQAQALRELIARRMLDVGILGETVAPDAGATLVFSAAHEAALGNMQALLAVARGLKPRLVVIVDDSADQFSITSDLGGKVQRVNLPQSDGLALTVAADIICADLAKMIAADPATSDLLVLANRVAKSDVTVFINGPTGTGKEVLARFIHDRSDRAKEPFVAINCAAIPENMLEAVLFGHEKGAFTGASVANKGIFRAADKGTLLLDEISEMPIGLQSKLLRVLQERKVTPLGAQGEIDVNVRVLATTNRDMRAEVAANRFREDLFYRLNVFPMATQSLSSRPEDILPVAVALLRKHSMSLEGLPWLSADACDVLCSHDWPGNVRELENVMQRALVLQNGGVVDAEDIVIDMVPVLQNVPTPQSSQPTVSRLSAYGG</sequence>
<evidence type="ECO:0000313" key="13">
    <source>
        <dbReference type="Proteomes" id="UP000064920"/>
    </source>
</evidence>
<evidence type="ECO:0000256" key="4">
    <source>
        <dbReference type="ARBA" id="ARBA00022741"/>
    </source>
</evidence>
<keyword evidence="13" id="KW-1185">Reference proteome</keyword>
<evidence type="ECO:0000256" key="2">
    <source>
        <dbReference type="ARBA" id="ARBA00011135"/>
    </source>
</evidence>
<dbReference type="KEGG" id="cmar:IMCC12053_107"/>
<dbReference type="Gene3D" id="1.10.8.60">
    <property type="match status" value="1"/>
</dbReference>
<evidence type="ECO:0000256" key="6">
    <source>
        <dbReference type="ARBA" id="ARBA00023012"/>
    </source>
</evidence>
<evidence type="ECO:0000256" key="5">
    <source>
        <dbReference type="ARBA" id="ARBA00022840"/>
    </source>
</evidence>
<keyword evidence="4" id="KW-0547">Nucleotide-binding</keyword>
<feature type="domain" description="Sigma-54 factor interaction" evidence="11">
    <location>
        <begin position="118"/>
        <end position="346"/>
    </location>
</feature>
<comment type="subunit">
    <text evidence="2">Interacts with sigma-54.</text>
</comment>
<dbReference type="Proteomes" id="UP000064920">
    <property type="component" value="Chromosome"/>
</dbReference>